<organism evidence="3 4">
    <name type="scientific">Archangium violaceum Cb vi76</name>
    <dbReference type="NCBI Taxonomy" id="1406225"/>
    <lineage>
        <taxon>Bacteria</taxon>
        <taxon>Pseudomonadati</taxon>
        <taxon>Myxococcota</taxon>
        <taxon>Myxococcia</taxon>
        <taxon>Myxococcales</taxon>
        <taxon>Cystobacterineae</taxon>
        <taxon>Archangiaceae</taxon>
        <taxon>Archangium</taxon>
    </lineage>
</organism>
<sequence length="241" mass="25588">MPTAVVTGAGIRIGKAIALALAQVGYDLALHVHRSTEGAEEVATRARALGRSVTLHRADLGTPQGVESLAAAVREAHPAVDVLVNNAGIYERLAFEDITREHYHRMMGINLEAPFFLTQALLPALRAAPQPLVVNLTDIGAERVESHYAHYSASKAGLITLTRALAVELAPKVRVNAISPGTVVFPENFDEATQKAILARIPLGRVGTAEDVARAVVFLAREAPYISGQVIAVDGARSAQL</sequence>
<dbReference type="InterPro" id="IPR002347">
    <property type="entry name" value="SDR_fam"/>
</dbReference>
<dbReference type="RefSeq" id="WP_043390934.1">
    <property type="nucleotide sequence ID" value="NZ_JPMI01000035.1"/>
</dbReference>
<dbReference type="PRINTS" id="PR00080">
    <property type="entry name" value="SDRFAMILY"/>
</dbReference>
<evidence type="ECO:0000256" key="2">
    <source>
        <dbReference type="ARBA" id="ARBA00023002"/>
    </source>
</evidence>
<dbReference type="GO" id="GO:0016491">
    <property type="term" value="F:oxidoreductase activity"/>
    <property type="evidence" value="ECO:0007669"/>
    <property type="project" value="UniProtKB-KW"/>
</dbReference>
<evidence type="ECO:0000313" key="3">
    <source>
        <dbReference type="EMBL" id="KFA93913.1"/>
    </source>
</evidence>
<dbReference type="FunFam" id="3.40.50.720:FF:000084">
    <property type="entry name" value="Short-chain dehydrogenase reductase"/>
    <property type="match status" value="1"/>
</dbReference>
<evidence type="ECO:0000313" key="4">
    <source>
        <dbReference type="Proteomes" id="UP000028547"/>
    </source>
</evidence>
<dbReference type="InterPro" id="IPR020904">
    <property type="entry name" value="Sc_DH/Rdtase_CS"/>
</dbReference>
<dbReference type="PANTHER" id="PTHR43639">
    <property type="entry name" value="OXIDOREDUCTASE, SHORT-CHAIN DEHYDROGENASE/REDUCTASE FAMILY (AFU_ORTHOLOGUE AFUA_5G02870)"/>
    <property type="match status" value="1"/>
</dbReference>
<comment type="similarity">
    <text evidence="1">Belongs to the short-chain dehydrogenases/reductases (SDR) family.</text>
</comment>
<dbReference type="AlphaFoldDB" id="A0A084SZM8"/>
<gene>
    <name evidence="3" type="ORF">Q664_06495</name>
</gene>
<comment type="caution">
    <text evidence="3">The sequence shown here is derived from an EMBL/GenBank/DDBJ whole genome shotgun (WGS) entry which is preliminary data.</text>
</comment>
<protein>
    <submittedName>
        <fullName evidence="3">Short-chain dehydrogenase</fullName>
    </submittedName>
</protein>
<accession>A0A084SZM8</accession>
<name>A0A084SZM8_9BACT</name>
<proteinExistence type="inferred from homology"/>
<keyword evidence="2" id="KW-0560">Oxidoreductase</keyword>
<dbReference type="PROSITE" id="PS00061">
    <property type="entry name" value="ADH_SHORT"/>
    <property type="match status" value="1"/>
</dbReference>
<dbReference type="Pfam" id="PF13561">
    <property type="entry name" value="adh_short_C2"/>
    <property type="match status" value="1"/>
</dbReference>
<dbReference type="InterPro" id="IPR036291">
    <property type="entry name" value="NAD(P)-bd_dom_sf"/>
</dbReference>
<dbReference type="Gene3D" id="3.40.50.720">
    <property type="entry name" value="NAD(P)-binding Rossmann-like Domain"/>
    <property type="match status" value="1"/>
</dbReference>
<reference evidence="3 4" key="1">
    <citation type="submission" date="2014-07" db="EMBL/GenBank/DDBJ databases">
        <title>Draft Genome Sequence of Gephyronic Acid Producer, Cystobacter violaceus Strain Cb vi76.</title>
        <authorList>
            <person name="Stevens D.C."/>
            <person name="Young J."/>
            <person name="Carmichael R."/>
            <person name="Tan J."/>
            <person name="Taylor R.E."/>
        </authorList>
    </citation>
    <scope>NUCLEOTIDE SEQUENCE [LARGE SCALE GENOMIC DNA]</scope>
    <source>
        <strain evidence="3 4">Cb vi76</strain>
    </source>
</reference>
<dbReference type="PRINTS" id="PR00081">
    <property type="entry name" value="GDHRDH"/>
</dbReference>
<dbReference type="PANTHER" id="PTHR43639:SF1">
    <property type="entry name" value="SHORT-CHAIN DEHYDROGENASE_REDUCTASE FAMILY PROTEIN"/>
    <property type="match status" value="1"/>
</dbReference>
<dbReference type="EMBL" id="JPMI01000035">
    <property type="protein sequence ID" value="KFA93913.1"/>
    <property type="molecule type" value="Genomic_DNA"/>
</dbReference>
<dbReference type="SUPFAM" id="SSF51735">
    <property type="entry name" value="NAD(P)-binding Rossmann-fold domains"/>
    <property type="match status" value="1"/>
</dbReference>
<dbReference type="Proteomes" id="UP000028547">
    <property type="component" value="Unassembled WGS sequence"/>
</dbReference>
<evidence type="ECO:0000256" key="1">
    <source>
        <dbReference type="ARBA" id="ARBA00006484"/>
    </source>
</evidence>